<evidence type="ECO:0000313" key="2">
    <source>
        <dbReference type="EMBL" id="MFC0476747.1"/>
    </source>
</evidence>
<evidence type="ECO:0000313" key="3">
    <source>
        <dbReference type="Proteomes" id="UP001589738"/>
    </source>
</evidence>
<accession>A0ABV6KUR4</accession>
<name>A0ABV6KUR4_9BACI</name>
<dbReference type="RefSeq" id="WP_160549274.1">
    <property type="nucleotide sequence ID" value="NZ_JBHLUU010000111.1"/>
</dbReference>
<reference evidence="2 3" key="1">
    <citation type="submission" date="2024-09" db="EMBL/GenBank/DDBJ databases">
        <authorList>
            <person name="Sun Q."/>
            <person name="Mori K."/>
        </authorList>
    </citation>
    <scope>NUCLEOTIDE SEQUENCE [LARGE SCALE GENOMIC DNA]</scope>
    <source>
        <strain evidence="2 3">CGMCC 1.9126</strain>
    </source>
</reference>
<gene>
    <name evidence="2" type="ORF">ACFFHF_16210</name>
</gene>
<feature type="compositionally biased region" description="Basic and acidic residues" evidence="1">
    <location>
        <begin position="21"/>
        <end position="48"/>
    </location>
</feature>
<comment type="caution">
    <text evidence="2">The sequence shown here is derived from an EMBL/GenBank/DDBJ whole genome shotgun (WGS) entry which is preliminary data.</text>
</comment>
<feature type="region of interest" description="Disordered" evidence="1">
    <location>
        <begin position="21"/>
        <end position="65"/>
    </location>
</feature>
<sequence length="322" mass="37466">MEITSNTYLSELFDIVDEVAEQQKREREERERKAEELRKKVELAKQAKTENSSDTTASKPEPEKFDVNENTVIRHYGESIEITSYFTTEELAEGLLVKKQNGEEERKPLDGELLRKRMEKDFPEMVKEHTEVVFLKSKNLVIITQKAKKKGSYCMEESLSYGSGSSFSSFPFPRIPFTVLRDFIAVARFYGEQELEVHADVYLQNGEYFLDFPQQYVNKYWVQVIESSFDIVSRVEDAVKVLEIHSHHKMQPTPSSQDDQSERVPGRFYAIIGNTHRFLPDITTRKFISDEYGYRNLSPEVIFENPFHNIPAFNDNAIEVCV</sequence>
<evidence type="ECO:0000256" key="1">
    <source>
        <dbReference type="SAM" id="MobiDB-lite"/>
    </source>
</evidence>
<dbReference type="EMBL" id="JBHLUU010000111">
    <property type="protein sequence ID" value="MFC0476747.1"/>
    <property type="molecule type" value="Genomic_DNA"/>
</dbReference>
<dbReference type="Proteomes" id="UP001589738">
    <property type="component" value="Unassembled WGS sequence"/>
</dbReference>
<organism evidence="2 3">
    <name type="scientific">Robertmurraya beringensis</name>
    <dbReference type="NCBI Taxonomy" id="641660"/>
    <lineage>
        <taxon>Bacteria</taxon>
        <taxon>Bacillati</taxon>
        <taxon>Bacillota</taxon>
        <taxon>Bacilli</taxon>
        <taxon>Bacillales</taxon>
        <taxon>Bacillaceae</taxon>
        <taxon>Robertmurraya</taxon>
    </lineage>
</organism>
<proteinExistence type="predicted"/>
<protein>
    <submittedName>
        <fullName evidence="2">Uncharacterized protein</fullName>
    </submittedName>
</protein>
<feature type="compositionally biased region" description="Polar residues" evidence="1">
    <location>
        <begin position="49"/>
        <end position="58"/>
    </location>
</feature>
<keyword evidence="3" id="KW-1185">Reference proteome</keyword>